<dbReference type="RefSeq" id="WP_134334926.1">
    <property type="nucleotide sequence ID" value="NZ_BMCZ01000001.1"/>
</dbReference>
<dbReference type="EMBL" id="JACIEG010000001">
    <property type="protein sequence ID" value="MBB3967868.1"/>
    <property type="molecule type" value="Genomic_DNA"/>
</dbReference>
<feature type="chain" id="PRO_5044616688" evidence="1">
    <location>
        <begin position="23"/>
        <end position="106"/>
    </location>
</feature>
<name>A0A4Y8AJ89_9SPHI</name>
<evidence type="ECO:0000313" key="4">
    <source>
        <dbReference type="Proteomes" id="UP000297248"/>
    </source>
</evidence>
<organism evidence="3 4">
    <name type="scientific">Mucilaginibacter phyllosphaerae</name>
    <dbReference type="NCBI Taxonomy" id="1812349"/>
    <lineage>
        <taxon>Bacteria</taxon>
        <taxon>Pseudomonadati</taxon>
        <taxon>Bacteroidota</taxon>
        <taxon>Sphingobacteriia</taxon>
        <taxon>Sphingobacteriales</taxon>
        <taxon>Sphingobacteriaceae</taxon>
        <taxon>Mucilaginibacter</taxon>
    </lineage>
</organism>
<dbReference type="AlphaFoldDB" id="A0A4Y8AJ89"/>
<sequence>MKTIKIAIIALVLTLGAQFAKAQVRVGIGVHIGTPVRYVERPYYDDDYNRVVYYDRPVVVRRVYARPVYRERYYERPVYRQVVYRERGWGRGRGWGHGHGRGHGRW</sequence>
<dbReference type="OrthoDB" id="800114at2"/>
<protein>
    <submittedName>
        <fullName evidence="3">Uncharacterized protein</fullName>
    </submittedName>
</protein>
<accession>A0A4Y8AJ89</accession>
<dbReference type="Proteomes" id="UP000297248">
    <property type="component" value="Unassembled WGS sequence"/>
</dbReference>
<keyword evidence="1" id="KW-0732">Signal</keyword>
<comment type="caution">
    <text evidence="3">The sequence shown here is derived from an EMBL/GenBank/DDBJ whole genome shotgun (WGS) entry which is preliminary data.</text>
</comment>
<reference evidence="3 4" key="1">
    <citation type="journal article" date="2016" name="Int. J. Syst. Evol. Microbiol.">
        <title>Proposal of Mucilaginibacter phyllosphaerae sp. nov. isolated from the phyllosphere of Galium album.</title>
        <authorList>
            <person name="Aydogan E.L."/>
            <person name="Busse H.J."/>
            <person name="Moser G."/>
            <person name="Muller C."/>
            <person name="Kampfer P."/>
            <person name="Glaeser S.P."/>
        </authorList>
    </citation>
    <scope>NUCLEOTIDE SEQUENCE [LARGE SCALE GENOMIC DNA]</scope>
    <source>
        <strain evidence="3 4">PP-F2FG21</strain>
    </source>
</reference>
<proteinExistence type="predicted"/>
<evidence type="ECO:0000256" key="1">
    <source>
        <dbReference type="SAM" id="SignalP"/>
    </source>
</evidence>
<reference evidence="2 5" key="3">
    <citation type="submission" date="2020-08" db="EMBL/GenBank/DDBJ databases">
        <title>Genomic Encyclopedia of Type Strains, Phase IV (KMG-IV): sequencing the most valuable type-strain genomes for metagenomic binning, comparative biology and taxonomic classification.</title>
        <authorList>
            <person name="Goeker M."/>
        </authorList>
    </citation>
    <scope>NUCLEOTIDE SEQUENCE [LARGE SCALE GENOMIC DNA]</scope>
    <source>
        <strain evidence="2 5">DSM 100995</strain>
    </source>
</reference>
<keyword evidence="5" id="KW-1185">Reference proteome</keyword>
<dbReference type="Proteomes" id="UP000583101">
    <property type="component" value="Unassembled WGS sequence"/>
</dbReference>
<evidence type="ECO:0000313" key="2">
    <source>
        <dbReference type="EMBL" id="MBB3967868.1"/>
    </source>
</evidence>
<dbReference type="EMBL" id="SNQG01000001">
    <property type="protein sequence ID" value="TEW69090.1"/>
    <property type="molecule type" value="Genomic_DNA"/>
</dbReference>
<evidence type="ECO:0000313" key="5">
    <source>
        <dbReference type="Proteomes" id="UP000583101"/>
    </source>
</evidence>
<reference evidence="3" key="2">
    <citation type="submission" date="2019-03" db="EMBL/GenBank/DDBJ databases">
        <authorList>
            <person name="Yan Y.-Q."/>
            <person name="Du Z.-J."/>
        </authorList>
    </citation>
    <scope>NUCLEOTIDE SEQUENCE</scope>
    <source>
        <strain evidence="3">PP-F2FG21</strain>
    </source>
</reference>
<feature type="signal peptide" evidence="1">
    <location>
        <begin position="1"/>
        <end position="22"/>
    </location>
</feature>
<gene>
    <name evidence="3" type="ORF">E2R65_02690</name>
    <name evidence="2" type="ORF">GGR35_000454</name>
</gene>
<evidence type="ECO:0000313" key="3">
    <source>
        <dbReference type="EMBL" id="TEW69090.1"/>
    </source>
</evidence>